<accession>A0A841T511</accession>
<organism evidence="2 3">
    <name type="scientific">Cohnella thailandensis</name>
    <dbReference type="NCBI Taxonomy" id="557557"/>
    <lineage>
        <taxon>Bacteria</taxon>
        <taxon>Bacillati</taxon>
        <taxon>Bacillota</taxon>
        <taxon>Bacilli</taxon>
        <taxon>Bacillales</taxon>
        <taxon>Paenibacillaceae</taxon>
        <taxon>Cohnella</taxon>
    </lineage>
</organism>
<evidence type="ECO:0000313" key="3">
    <source>
        <dbReference type="Proteomes" id="UP000535838"/>
    </source>
</evidence>
<name>A0A841T511_9BACL</name>
<sequence>MKARINHMTANPGAYKALMALENFAQGRGIEQELYELIKIRASQINGCSFCLDMHVKDMMKISNNLERTTLVSVWREAPCYTDAEKAALALTEAVTKLSEDGVPQEVYDKAREYFDEAEFVDLIMAINAINCWNRIAVSTGMYPGCF</sequence>
<proteinExistence type="predicted"/>
<dbReference type="PANTHER" id="PTHR34846:SF10">
    <property type="entry name" value="CYTOPLASMIC PROTEIN"/>
    <property type="match status" value="1"/>
</dbReference>
<dbReference type="EMBL" id="JACJVQ010000026">
    <property type="protein sequence ID" value="MBB6637936.1"/>
    <property type="molecule type" value="Genomic_DNA"/>
</dbReference>
<evidence type="ECO:0000313" key="2">
    <source>
        <dbReference type="EMBL" id="MBB6637936.1"/>
    </source>
</evidence>
<comment type="caution">
    <text evidence="2">The sequence shown here is derived from an EMBL/GenBank/DDBJ whole genome shotgun (WGS) entry which is preliminary data.</text>
</comment>
<dbReference type="NCBIfam" id="TIGR00778">
    <property type="entry name" value="ahpD_dom"/>
    <property type="match status" value="1"/>
</dbReference>
<feature type="domain" description="Carboxymuconolactone decarboxylase-like" evidence="1">
    <location>
        <begin position="12"/>
        <end position="93"/>
    </location>
</feature>
<dbReference type="InterPro" id="IPR003779">
    <property type="entry name" value="CMD-like"/>
</dbReference>
<gene>
    <name evidence="2" type="ORF">H7B67_27730</name>
</gene>
<dbReference type="AlphaFoldDB" id="A0A841T511"/>
<keyword evidence="3" id="KW-1185">Reference proteome</keyword>
<dbReference type="Gene3D" id="1.20.1290.10">
    <property type="entry name" value="AhpD-like"/>
    <property type="match status" value="1"/>
</dbReference>
<dbReference type="InterPro" id="IPR004675">
    <property type="entry name" value="AhpD_core"/>
</dbReference>
<dbReference type="GO" id="GO:0051920">
    <property type="term" value="F:peroxiredoxin activity"/>
    <property type="evidence" value="ECO:0007669"/>
    <property type="project" value="InterPro"/>
</dbReference>
<dbReference type="PANTHER" id="PTHR34846">
    <property type="entry name" value="4-CARBOXYMUCONOLACTONE DECARBOXYLASE FAMILY PROTEIN (AFU_ORTHOLOGUE AFUA_6G11590)"/>
    <property type="match status" value="1"/>
</dbReference>
<protein>
    <submittedName>
        <fullName evidence="2">Carboxymuconolactone decarboxylase family protein</fullName>
    </submittedName>
</protein>
<dbReference type="SUPFAM" id="SSF69118">
    <property type="entry name" value="AhpD-like"/>
    <property type="match status" value="1"/>
</dbReference>
<dbReference type="InterPro" id="IPR029032">
    <property type="entry name" value="AhpD-like"/>
</dbReference>
<dbReference type="Proteomes" id="UP000535838">
    <property type="component" value="Unassembled WGS sequence"/>
</dbReference>
<reference evidence="2 3" key="1">
    <citation type="submission" date="2020-08" db="EMBL/GenBank/DDBJ databases">
        <title>Cohnella phylogeny.</title>
        <authorList>
            <person name="Dunlap C."/>
        </authorList>
    </citation>
    <scope>NUCLEOTIDE SEQUENCE [LARGE SCALE GENOMIC DNA]</scope>
    <source>
        <strain evidence="2 3">DSM 25241</strain>
    </source>
</reference>
<dbReference type="Pfam" id="PF02627">
    <property type="entry name" value="CMD"/>
    <property type="match status" value="1"/>
</dbReference>
<evidence type="ECO:0000259" key="1">
    <source>
        <dbReference type="Pfam" id="PF02627"/>
    </source>
</evidence>
<dbReference type="RefSeq" id="WP_185123146.1">
    <property type="nucleotide sequence ID" value="NZ_JACJVQ010000026.1"/>
</dbReference>